<dbReference type="InterPro" id="IPR025669">
    <property type="entry name" value="AAA_dom"/>
</dbReference>
<keyword evidence="4" id="KW-1185">Reference proteome</keyword>
<dbReference type="Proteomes" id="UP001266099">
    <property type="component" value="Unassembled WGS sequence"/>
</dbReference>
<feature type="domain" description="AAA" evidence="2">
    <location>
        <begin position="58"/>
        <end position="239"/>
    </location>
</feature>
<gene>
    <name evidence="3" type="ORF">J2S36_001124</name>
</gene>
<name>A0ABU1T2U4_9ACTO</name>
<accession>A0ABU1T2U4</accession>
<sequence>MTEPTKEVTGTDSDTASAVKTASEDELFDSPLGAELALDLQLLRKIESTPFKKPQKTRIITVANQKGGVGKTTSAVNIAAALAKYGLKVVLIDADPQGNASTALGVVHSVGTQSVYEVINRSLSIFDVLTVSPNLENLAVVPSTIDLSSVEIELVQGEAREYRLRDAITQYLDVSRETEAVPDYIIIDCPPSLGMLTLNALVAANEILIPIQTEYYALEGLTQLLKTIENVRANLQPNLVVSTILLTMYDKRTNLAQDVAAEVREYFPNETLSFEIPRSVRISEAPSFGQSIITYDPRSTGAIAYLAAAKEIAERAE</sequence>
<dbReference type="Pfam" id="PF13614">
    <property type="entry name" value="AAA_31"/>
    <property type="match status" value="1"/>
</dbReference>
<dbReference type="InterPro" id="IPR050678">
    <property type="entry name" value="DNA_Partitioning_ATPase"/>
</dbReference>
<feature type="compositionally biased region" description="Polar residues" evidence="1">
    <location>
        <begin position="8"/>
        <end position="20"/>
    </location>
</feature>
<dbReference type="Gene3D" id="3.40.50.300">
    <property type="entry name" value="P-loop containing nucleotide triphosphate hydrolases"/>
    <property type="match status" value="1"/>
</dbReference>
<comment type="caution">
    <text evidence="3">The sequence shown here is derived from an EMBL/GenBank/DDBJ whole genome shotgun (WGS) entry which is preliminary data.</text>
</comment>
<dbReference type="CDD" id="cd02042">
    <property type="entry name" value="ParAB_family"/>
    <property type="match status" value="1"/>
</dbReference>
<dbReference type="InterPro" id="IPR027417">
    <property type="entry name" value="P-loop_NTPase"/>
</dbReference>
<dbReference type="SUPFAM" id="SSF52540">
    <property type="entry name" value="P-loop containing nucleoside triphosphate hydrolases"/>
    <property type="match status" value="1"/>
</dbReference>
<dbReference type="EMBL" id="JAVDUJ010000001">
    <property type="protein sequence ID" value="MDR6939581.1"/>
    <property type="molecule type" value="Genomic_DNA"/>
</dbReference>
<evidence type="ECO:0000259" key="2">
    <source>
        <dbReference type="Pfam" id="PF13614"/>
    </source>
</evidence>
<reference evidence="3 4" key="1">
    <citation type="submission" date="2023-07" db="EMBL/GenBank/DDBJ databases">
        <title>Sequencing the genomes of 1000 actinobacteria strains.</title>
        <authorList>
            <person name="Klenk H.-P."/>
        </authorList>
    </citation>
    <scope>NUCLEOTIDE SEQUENCE [LARGE SCALE GENOMIC DNA]</scope>
    <source>
        <strain evidence="3 4">DSM 15539</strain>
    </source>
</reference>
<feature type="region of interest" description="Disordered" evidence="1">
    <location>
        <begin position="1"/>
        <end position="23"/>
    </location>
</feature>
<proteinExistence type="predicted"/>
<organism evidence="3 4">
    <name type="scientific">Arcanobacterium hippocoleae</name>
    <dbReference type="NCBI Taxonomy" id="149017"/>
    <lineage>
        <taxon>Bacteria</taxon>
        <taxon>Bacillati</taxon>
        <taxon>Actinomycetota</taxon>
        <taxon>Actinomycetes</taxon>
        <taxon>Actinomycetales</taxon>
        <taxon>Actinomycetaceae</taxon>
        <taxon>Arcanobacterium</taxon>
    </lineage>
</organism>
<evidence type="ECO:0000256" key="1">
    <source>
        <dbReference type="SAM" id="MobiDB-lite"/>
    </source>
</evidence>
<dbReference type="PANTHER" id="PTHR13696:SF52">
    <property type="entry name" value="PARA FAMILY PROTEIN CT_582"/>
    <property type="match status" value="1"/>
</dbReference>
<evidence type="ECO:0000313" key="4">
    <source>
        <dbReference type="Proteomes" id="UP001266099"/>
    </source>
</evidence>
<dbReference type="PANTHER" id="PTHR13696">
    <property type="entry name" value="P-LOOP CONTAINING NUCLEOSIDE TRIPHOSPHATE HYDROLASE"/>
    <property type="match status" value="1"/>
</dbReference>
<protein>
    <submittedName>
        <fullName evidence="3">Chromosome partitioning protein</fullName>
    </submittedName>
</protein>
<evidence type="ECO:0000313" key="3">
    <source>
        <dbReference type="EMBL" id="MDR6939581.1"/>
    </source>
</evidence>
<dbReference type="RefSeq" id="WP_309956365.1">
    <property type="nucleotide sequence ID" value="NZ_JAVDUJ010000001.1"/>
</dbReference>